<dbReference type="GO" id="GO:0016020">
    <property type="term" value="C:membrane"/>
    <property type="evidence" value="ECO:0007669"/>
    <property type="project" value="UniProtKB-SubCell"/>
</dbReference>
<comment type="caution">
    <text evidence="13">The sequence shown here is derived from an EMBL/GenBank/DDBJ whole genome shotgun (WGS) entry which is preliminary data.</text>
</comment>
<keyword evidence="7" id="KW-0249">Electron transport</keyword>
<dbReference type="PANTHER" id="PTHR15422:SF45">
    <property type="entry name" value="CYTOCHROME B561 DOMAIN-CONTAINING PROTEIN"/>
    <property type="match status" value="1"/>
</dbReference>
<dbReference type="GO" id="GO:0140575">
    <property type="term" value="F:transmembrane monodehydroascorbate reductase activity"/>
    <property type="evidence" value="ECO:0007669"/>
    <property type="project" value="InterPro"/>
</dbReference>
<comment type="cofactor">
    <cofactor evidence="1">
        <name>heme b</name>
        <dbReference type="ChEBI" id="CHEBI:60344"/>
    </cofactor>
</comment>
<evidence type="ECO:0000256" key="3">
    <source>
        <dbReference type="ARBA" id="ARBA00022448"/>
    </source>
</evidence>
<name>A0A8H6S973_9AGAR</name>
<evidence type="ECO:0000256" key="7">
    <source>
        <dbReference type="ARBA" id="ARBA00022982"/>
    </source>
</evidence>
<dbReference type="OrthoDB" id="16464at2759"/>
<evidence type="ECO:0000256" key="1">
    <source>
        <dbReference type="ARBA" id="ARBA00001970"/>
    </source>
</evidence>
<feature type="transmembrane region" description="Helical" evidence="11">
    <location>
        <begin position="191"/>
        <end position="210"/>
    </location>
</feature>
<evidence type="ECO:0000256" key="2">
    <source>
        <dbReference type="ARBA" id="ARBA00004141"/>
    </source>
</evidence>
<dbReference type="Proteomes" id="UP000636479">
    <property type="component" value="Unassembled WGS sequence"/>
</dbReference>
<keyword evidence="14" id="KW-1185">Reference proteome</keyword>
<dbReference type="Gene3D" id="3.40.50.720">
    <property type="entry name" value="NAD(P)-binding Rossmann-like Domain"/>
    <property type="match status" value="1"/>
</dbReference>
<keyword evidence="6" id="KW-0479">Metal-binding</keyword>
<evidence type="ECO:0000256" key="6">
    <source>
        <dbReference type="ARBA" id="ARBA00022723"/>
    </source>
</evidence>
<feature type="transmembrane region" description="Helical" evidence="11">
    <location>
        <begin position="636"/>
        <end position="654"/>
    </location>
</feature>
<keyword evidence="10 11" id="KW-0472">Membrane</keyword>
<dbReference type="Gene3D" id="1.20.120.1770">
    <property type="match status" value="1"/>
</dbReference>
<dbReference type="EMBL" id="JACAZF010000009">
    <property type="protein sequence ID" value="KAF7295281.1"/>
    <property type="molecule type" value="Genomic_DNA"/>
</dbReference>
<feature type="transmembrane region" description="Helical" evidence="11">
    <location>
        <begin position="566"/>
        <end position="591"/>
    </location>
</feature>
<reference evidence="13" key="1">
    <citation type="submission" date="2020-05" db="EMBL/GenBank/DDBJ databases">
        <title>Mycena genomes resolve the evolution of fungal bioluminescence.</title>
        <authorList>
            <person name="Tsai I.J."/>
        </authorList>
    </citation>
    <scope>NUCLEOTIDE SEQUENCE</scope>
    <source>
        <strain evidence="13">171206Taipei</strain>
    </source>
</reference>
<keyword evidence="8 11" id="KW-1133">Transmembrane helix</keyword>
<dbReference type="Pfam" id="PF03188">
    <property type="entry name" value="Cytochrom_B561"/>
    <property type="match status" value="1"/>
</dbReference>
<dbReference type="InterPro" id="IPR045150">
    <property type="entry name" value="CYB561D1/2"/>
</dbReference>
<dbReference type="SMART" id="SM00665">
    <property type="entry name" value="B561"/>
    <property type="match status" value="1"/>
</dbReference>
<dbReference type="PANTHER" id="PTHR15422">
    <property type="entry name" value="OS05G0565100 PROTEIN"/>
    <property type="match status" value="1"/>
</dbReference>
<keyword evidence="9" id="KW-0408">Iron</keyword>
<dbReference type="SUPFAM" id="SSF51735">
    <property type="entry name" value="NAD(P)-binding Rossmann-fold domains"/>
    <property type="match status" value="1"/>
</dbReference>
<evidence type="ECO:0000256" key="10">
    <source>
        <dbReference type="ARBA" id="ARBA00023136"/>
    </source>
</evidence>
<evidence type="ECO:0000256" key="11">
    <source>
        <dbReference type="SAM" id="Phobius"/>
    </source>
</evidence>
<accession>A0A8H6S973</accession>
<evidence type="ECO:0000256" key="8">
    <source>
        <dbReference type="ARBA" id="ARBA00022989"/>
    </source>
</evidence>
<dbReference type="InterPro" id="IPR006593">
    <property type="entry name" value="Cyt_b561/ferric_Rdtase_TM"/>
</dbReference>
<evidence type="ECO:0000259" key="12">
    <source>
        <dbReference type="SMART" id="SM00665"/>
    </source>
</evidence>
<proteinExistence type="predicted"/>
<protein>
    <submittedName>
        <fullName evidence="13">NAD dependent epimerase dehydratase family protein</fullName>
    </submittedName>
</protein>
<feature type="transmembrane region" description="Helical" evidence="11">
    <location>
        <begin position="526"/>
        <end position="546"/>
    </location>
</feature>
<dbReference type="InterPro" id="IPR036291">
    <property type="entry name" value="NAD(P)-bd_dom_sf"/>
</dbReference>
<dbReference type="GeneID" id="59349766"/>
<dbReference type="AlphaFoldDB" id="A0A8H6S973"/>
<gene>
    <name evidence="13" type="ORF">MIND_01067200</name>
</gene>
<keyword evidence="3" id="KW-0813">Transport</keyword>
<feature type="transmembrane region" description="Helical" evidence="11">
    <location>
        <begin position="457"/>
        <end position="476"/>
    </location>
</feature>
<feature type="domain" description="Cytochrome b561" evidence="12">
    <location>
        <begin position="489"/>
        <end position="620"/>
    </location>
</feature>
<evidence type="ECO:0000256" key="5">
    <source>
        <dbReference type="ARBA" id="ARBA00022692"/>
    </source>
</evidence>
<evidence type="ECO:0000256" key="4">
    <source>
        <dbReference type="ARBA" id="ARBA00022617"/>
    </source>
</evidence>
<sequence>MSAPNVLIFGGLNTCSRALVSLLAPLEGEPLVSSVRIVDRFSVEPPTTYIGAEFPKILKQSKIVEYRQANLTVAATIAQMFDPPEGQAPYDYVFDFTGEVQFDRSEMIQIDRTCNVAWLLGLEAAKRKVKAYCRLSLPFYETSTKGSHDEKEDIKPFGVCGTWWHEALRMLADIEDLNLVILRSGFLYGPYTNWGIITSAITVSSVYGYMKKPMRSMWSPGKNPNNTIHTDDVAGAMWACAEWMAPLGRKEADSLAGEIIIFHNDKSKVGEVKGMPEANKKLVAPLFNLVDNSNSTLFSVGQTVTSFFGTTFEFFNFVENTVLNLKSDAVEDINEHHVSAWTEMITTSNPPIPNTPLSAYMDKYALDKHVVAFSNQKLLEVTGLGGHGFVIYASVIGLYRVPSAHVPCVRSTRRQLDSMDPNAEDYELLLPEQTQNGLPKRVEAQLPREGRKGDGTALYIAFFGIGLFATVSWVITLVNDPLAVGIFALHPLLQSLSLVLLVYGILTLQPTSQPKTKAAGLARHQYAIILVALPAIVIGTSAVWWNKERRGADHFKSWHGKFGLATFTWIFVQVLLGGGSVWFGGAAFGGGSKAKAVWKYHRLSGYVLFVLLMVTAHLGGFWSGWGHKYSPLSMRILAYAIGPLACVIGLYIRVRPSKMKFI</sequence>
<evidence type="ECO:0000256" key="9">
    <source>
        <dbReference type="ARBA" id="ARBA00023004"/>
    </source>
</evidence>
<evidence type="ECO:0000313" key="13">
    <source>
        <dbReference type="EMBL" id="KAF7295281.1"/>
    </source>
</evidence>
<evidence type="ECO:0000313" key="14">
    <source>
        <dbReference type="Proteomes" id="UP000636479"/>
    </source>
</evidence>
<dbReference type="RefSeq" id="XP_037216644.1">
    <property type="nucleotide sequence ID" value="XM_037367250.1"/>
</dbReference>
<keyword evidence="4" id="KW-0349">Heme</keyword>
<feature type="transmembrane region" description="Helical" evidence="11">
    <location>
        <begin position="603"/>
        <end position="624"/>
    </location>
</feature>
<organism evidence="13 14">
    <name type="scientific">Mycena indigotica</name>
    <dbReference type="NCBI Taxonomy" id="2126181"/>
    <lineage>
        <taxon>Eukaryota</taxon>
        <taxon>Fungi</taxon>
        <taxon>Dikarya</taxon>
        <taxon>Basidiomycota</taxon>
        <taxon>Agaricomycotina</taxon>
        <taxon>Agaricomycetes</taxon>
        <taxon>Agaricomycetidae</taxon>
        <taxon>Agaricales</taxon>
        <taxon>Marasmiineae</taxon>
        <taxon>Mycenaceae</taxon>
        <taxon>Mycena</taxon>
    </lineage>
</organism>
<dbReference type="CDD" id="cd08761">
    <property type="entry name" value="Cyt_b561_CYB561D2_like"/>
    <property type="match status" value="1"/>
</dbReference>
<comment type="subcellular location">
    <subcellularLocation>
        <location evidence="2">Membrane</location>
        <topology evidence="2">Multi-pass membrane protein</topology>
    </subcellularLocation>
</comment>
<feature type="transmembrane region" description="Helical" evidence="11">
    <location>
        <begin position="482"/>
        <end position="506"/>
    </location>
</feature>
<dbReference type="GO" id="GO:0046872">
    <property type="term" value="F:metal ion binding"/>
    <property type="evidence" value="ECO:0007669"/>
    <property type="project" value="UniProtKB-KW"/>
</dbReference>
<keyword evidence="5 11" id="KW-0812">Transmembrane</keyword>